<dbReference type="EMBL" id="CM000846">
    <property type="protein sequence ID" value="KRH20655.1"/>
    <property type="molecule type" value="Genomic_DNA"/>
</dbReference>
<sequence>MHDIPLCIHSLQPAITKSKPGSKYNKLFQRFQSIFRCFPIIMPSCKMPTVNTRNRSHEVRIHGGMRITETLFGHRKPRVNLAFQENPNYQPFLLLELLQDMGMGLNRIVLECEKPSNNKIKIIDEPIWTLFCN</sequence>
<dbReference type="PANTHER" id="PTHR31696:SF73">
    <property type="entry name" value="EXPRESSED PROTEIN"/>
    <property type="match status" value="1"/>
</dbReference>
<protein>
    <submittedName>
        <fullName evidence="1 2">Uncharacterized protein</fullName>
    </submittedName>
</protein>
<evidence type="ECO:0000313" key="1">
    <source>
        <dbReference type="EMBL" id="KRH20655.1"/>
    </source>
</evidence>
<dbReference type="Proteomes" id="UP000008827">
    <property type="component" value="Chromosome 13"/>
</dbReference>
<accession>A0A0R0H2E1</accession>
<dbReference type="AlphaFoldDB" id="A0A0R0H2E1"/>
<dbReference type="Gramene" id="KRH20655">
    <property type="protein sequence ID" value="KRH20655"/>
    <property type="gene ID" value="GLYMA_13G191800"/>
</dbReference>
<dbReference type="EnsemblPlants" id="KRH20655">
    <property type="protein sequence ID" value="KRH20655"/>
    <property type="gene ID" value="GLYMA_13G191800"/>
</dbReference>
<reference evidence="1 2" key="1">
    <citation type="journal article" date="2010" name="Nature">
        <title>Genome sequence of the palaeopolyploid soybean.</title>
        <authorList>
            <person name="Schmutz J."/>
            <person name="Cannon S.B."/>
            <person name="Schlueter J."/>
            <person name="Ma J."/>
            <person name="Mitros T."/>
            <person name="Nelson W."/>
            <person name="Hyten D.L."/>
            <person name="Song Q."/>
            <person name="Thelen J.J."/>
            <person name="Cheng J."/>
            <person name="Xu D."/>
            <person name="Hellsten U."/>
            <person name="May G.D."/>
            <person name="Yu Y."/>
            <person name="Sakurai T."/>
            <person name="Umezawa T."/>
            <person name="Bhattacharyya M.K."/>
            <person name="Sandhu D."/>
            <person name="Valliyodan B."/>
            <person name="Lindquist E."/>
            <person name="Peto M."/>
            <person name="Grant D."/>
            <person name="Shu S."/>
            <person name="Goodstein D."/>
            <person name="Barry K."/>
            <person name="Futrell-Griggs M."/>
            <person name="Abernathy B."/>
            <person name="Du J."/>
            <person name="Tian Z."/>
            <person name="Zhu L."/>
            <person name="Gill N."/>
            <person name="Joshi T."/>
            <person name="Libault M."/>
            <person name="Sethuraman A."/>
            <person name="Zhang X.-C."/>
            <person name="Shinozaki K."/>
            <person name="Nguyen H.T."/>
            <person name="Wing R.A."/>
            <person name="Cregan P."/>
            <person name="Specht J."/>
            <person name="Grimwood J."/>
            <person name="Rokhsar D."/>
            <person name="Stacey G."/>
            <person name="Shoemaker R.C."/>
            <person name="Jackson S.A."/>
        </authorList>
    </citation>
    <scope>NUCLEOTIDE SEQUENCE</scope>
    <source>
        <strain evidence="2">cv. Williams 82</strain>
        <tissue evidence="1">Callus</tissue>
    </source>
</reference>
<dbReference type="InterPro" id="IPR006460">
    <property type="entry name" value="MIZ1-like_pln"/>
</dbReference>
<gene>
    <name evidence="1" type="ORF">GLYMA_13G191800</name>
</gene>
<dbReference type="Pfam" id="PF04759">
    <property type="entry name" value="DUF617"/>
    <property type="match status" value="1"/>
</dbReference>
<name>A0A0R0H2E1_SOYBN</name>
<evidence type="ECO:0000313" key="3">
    <source>
        <dbReference type="Proteomes" id="UP000008827"/>
    </source>
</evidence>
<evidence type="ECO:0000313" key="2">
    <source>
        <dbReference type="EnsemblPlants" id="KRH20655"/>
    </source>
</evidence>
<organism evidence="1">
    <name type="scientific">Glycine max</name>
    <name type="common">Soybean</name>
    <name type="synonym">Glycine hispida</name>
    <dbReference type="NCBI Taxonomy" id="3847"/>
    <lineage>
        <taxon>Eukaryota</taxon>
        <taxon>Viridiplantae</taxon>
        <taxon>Streptophyta</taxon>
        <taxon>Embryophyta</taxon>
        <taxon>Tracheophyta</taxon>
        <taxon>Spermatophyta</taxon>
        <taxon>Magnoliopsida</taxon>
        <taxon>eudicotyledons</taxon>
        <taxon>Gunneridae</taxon>
        <taxon>Pentapetalae</taxon>
        <taxon>rosids</taxon>
        <taxon>fabids</taxon>
        <taxon>Fabales</taxon>
        <taxon>Fabaceae</taxon>
        <taxon>Papilionoideae</taxon>
        <taxon>50 kb inversion clade</taxon>
        <taxon>NPAAA clade</taxon>
        <taxon>indigoferoid/millettioid clade</taxon>
        <taxon>Phaseoleae</taxon>
        <taxon>Glycine</taxon>
        <taxon>Glycine subgen. Soja</taxon>
    </lineage>
</organism>
<dbReference type="InParanoid" id="A0A0R0H2E1"/>
<dbReference type="PANTHER" id="PTHR31696">
    <property type="entry name" value="PROTEIN MIZU-KUSSEI 1"/>
    <property type="match status" value="1"/>
</dbReference>
<dbReference type="GO" id="GO:0010274">
    <property type="term" value="P:hydrotropism"/>
    <property type="evidence" value="ECO:0007669"/>
    <property type="project" value="InterPro"/>
</dbReference>
<proteinExistence type="predicted"/>
<keyword evidence="3" id="KW-1185">Reference proteome</keyword>
<reference evidence="1" key="3">
    <citation type="submission" date="2018-07" db="EMBL/GenBank/DDBJ databases">
        <title>WGS assembly of Glycine max.</title>
        <authorList>
            <person name="Schmutz J."/>
            <person name="Cannon S."/>
            <person name="Schlueter J."/>
            <person name="Ma J."/>
            <person name="Mitros T."/>
            <person name="Nelson W."/>
            <person name="Hyten D."/>
            <person name="Song Q."/>
            <person name="Thelen J."/>
            <person name="Cheng J."/>
            <person name="Xu D."/>
            <person name="Hellsten U."/>
            <person name="May G."/>
            <person name="Yu Y."/>
            <person name="Sakurai T."/>
            <person name="Umezawa T."/>
            <person name="Bhattacharyya M."/>
            <person name="Sandhu D."/>
            <person name="Valliyodan B."/>
            <person name="Lindquist E."/>
            <person name="Peto M."/>
            <person name="Grant D."/>
            <person name="Shu S."/>
            <person name="Goodstein D."/>
            <person name="Barry K."/>
            <person name="Futrell-Griggs M."/>
            <person name="Abernathy B."/>
            <person name="Du J."/>
            <person name="Tian Z."/>
            <person name="Zhu L."/>
            <person name="Gill N."/>
            <person name="Joshi T."/>
            <person name="Libault M."/>
            <person name="Sethuraman A."/>
            <person name="Zhang X."/>
            <person name="Shinozaki K."/>
            <person name="Nguyen H."/>
            <person name="Wing R."/>
            <person name="Cregan P."/>
            <person name="Specht J."/>
            <person name="Grimwood J."/>
            <person name="Rokhsar D."/>
            <person name="Stacey G."/>
            <person name="Shoemaker R."/>
            <person name="Jackson S."/>
        </authorList>
    </citation>
    <scope>NUCLEOTIDE SEQUENCE</scope>
    <source>
        <tissue evidence="1">Callus</tissue>
    </source>
</reference>
<reference evidence="2" key="2">
    <citation type="submission" date="2018-02" db="UniProtKB">
        <authorList>
            <consortium name="EnsemblPlants"/>
        </authorList>
    </citation>
    <scope>IDENTIFICATION</scope>
    <source>
        <strain evidence="2">Williams 82</strain>
    </source>
</reference>